<feature type="coiled-coil region" evidence="9">
    <location>
        <begin position="469"/>
        <end position="507"/>
    </location>
</feature>
<dbReference type="Proteomes" id="UP000694410">
    <property type="component" value="Unplaced"/>
</dbReference>
<feature type="coiled-coil region" evidence="9">
    <location>
        <begin position="1032"/>
        <end position="1059"/>
    </location>
</feature>
<sequence length="1269" mass="146002">MCHTNSFWVVVKNIATFFLGVLEASGNFVKMRNASQPVGESHENMDVEKMQLQKSNGDAISLSRDSLETNVLASGPNQNIMGVGLDTLEEQEEKEIFFAKLEQEASSTIDYSRLNKELDSNDSVILAPFIRFVFSLTFIFSVVLLDSQDSTVELQKAIETSDVAPGEHDQPEEVSAVEINEAGTSCGQTTSDMEALHQAYHHIGQSLGDTDEQKLHNSAVALSEGLGQSSSQNNDIYAKNMSTVDSGKYPVKLVGSTENDLISHSPLEDPQSNAAWEKNLIEKFNREENIFLRRSVNDDAFQRMTEKKIQTIEEQPDILREKIGQDSLLSQGSKTKKALRSCSLKNERSGSMTNKPMSYKNIRSPAPVHKKKPSHGPHGLVRTSGYGKPSLFSKQSSPVSEKKTPKETFKNACMKAKRFITQLLVSVFLLHFVVSCHQLLTEKKNQNPPDLPFSPFKSCDRELYLLKRLQAAEEDLNTARDLVQQLASKLSQKEKEMEVKVVELKTQHEKELSHLGQENYVLQSKLRNMEEMAQEKRSTHAATIPVTEEKLAQIQKEIEDQEVIIQGYQQENERLYKQMKELQIQNKKNEERMFKENQCIKSELIHLREKIEKTNNQSQLVQDSESARNQSFTELISELRAAQKEEAKLQEEIRRLKQDKQALEVDLVQAKKERDLAKVQIASASSEKSYEFKVMEESYKQEITNLKKRLQWYAENQDLLDKDAARLKDAREEVEKLRLEVEKLRAEAGDQCVQQKKRLRDRAADAKRIQDLERQIREMEGILKRRYPNSLPALIFAAAAAEKTNDLSAKTNTVEFLERRIKKLETELEGKDDEAKKSLRAMEQQFQKIKIQYEQRLAELEQLLAYEFMNETPKLNGDKDTSAELEQELQNLKKTHQITVGNLQTEIENLKSQNSQLKLRSKNDNKDLESMDSKMKQGNTKDRLLKLNEELVSKNREIQDLTKTVEKLQKERMVMLSDNNLRNKTNTYGNSTEVSIKNTSATDRRNSNTEACLSIFNDDKVHQPHTFSDSHLSEVLQENAHLKEELERLSLEMSQQRVKSQAALAYSESNIRRMQEDTAEYIASLKASHQREVEKIVCQHAKEHSTSKVAELKNRISTQEILIKHLQEQLGEQERRQEALLVSQIREQLLQKEVTKLLEELREARESQSPEMKHFLCLEKKIKHIESRHAEREHEIQKQHQIFHISEVRQNQEVEKWRRLAQQKNQELEKFRMELDSILDVLRELQKQGVIIPAPDSSGFGVTNSCWKA</sequence>
<dbReference type="GO" id="GO:0005879">
    <property type="term" value="C:axonemal microtubule"/>
    <property type="evidence" value="ECO:0007669"/>
    <property type="project" value="TreeGrafter"/>
</dbReference>
<protein>
    <recommendedName>
        <fullName evidence="3">Centrosomal protein of 162 kDa</fullName>
    </recommendedName>
</protein>
<keyword evidence="7 9" id="KW-0175">Coiled coil</keyword>
<dbReference type="GO" id="GO:0060271">
    <property type="term" value="P:cilium assembly"/>
    <property type="evidence" value="ECO:0007669"/>
    <property type="project" value="TreeGrafter"/>
</dbReference>
<name>A0A8C0ZGA8_CYACU</name>
<comment type="similarity">
    <text evidence="2">Belongs to the CEP162 family.</text>
</comment>
<dbReference type="GO" id="GO:0005814">
    <property type="term" value="C:centriole"/>
    <property type="evidence" value="ECO:0007669"/>
    <property type="project" value="UniProtKB-SubCell"/>
</dbReference>
<feature type="compositionally biased region" description="Basic and acidic residues" evidence="10">
    <location>
        <begin position="921"/>
        <end position="935"/>
    </location>
</feature>
<evidence type="ECO:0000313" key="12">
    <source>
        <dbReference type="Ensembl" id="ENSCCEP00000018630.1"/>
    </source>
</evidence>
<dbReference type="PANTHER" id="PTHR34031:SF1">
    <property type="entry name" value="CENTROSOMAL PROTEIN OF 162 KDA"/>
    <property type="match status" value="1"/>
</dbReference>
<keyword evidence="6" id="KW-0970">Cilium biogenesis/degradation</keyword>
<accession>A0A8C0ZGA8</accession>
<feature type="transmembrane region" description="Helical" evidence="11">
    <location>
        <begin position="125"/>
        <end position="145"/>
    </location>
</feature>
<evidence type="ECO:0000256" key="5">
    <source>
        <dbReference type="ARBA" id="ARBA00022701"/>
    </source>
</evidence>
<dbReference type="GO" id="GO:0034451">
    <property type="term" value="C:centriolar satellite"/>
    <property type="evidence" value="ECO:0007669"/>
    <property type="project" value="TreeGrafter"/>
</dbReference>
<evidence type="ECO:0000256" key="4">
    <source>
        <dbReference type="ARBA" id="ARBA00022490"/>
    </source>
</evidence>
<evidence type="ECO:0000256" key="2">
    <source>
        <dbReference type="ARBA" id="ARBA00009485"/>
    </source>
</evidence>
<feature type="region of interest" description="Disordered" evidence="10">
    <location>
        <begin position="339"/>
        <end position="403"/>
    </location>
</feature>
<feature type="coiled-coil region" evidence="9">
    <location>
        <begin position="1214"/>
        <end position="1248"/>
    </location>
</feature>
<feature type="coiled-coil region" evidence="9">
    <location>
        <begin position="1109"/>
        <end position="1167"/>
    </location>
</feature>
<evidence type="ECO:0000256" key="1">
    <source>
        <dbReference type="ARBA" id="ARBA00004114"/>
    </source>
</evidence>
<proteinExistence type="inferred from homology"/>
<keyword evidence="8" id="KW-0206">Cytoskeleton</keyword>
<keyword evidence="13" id="KW-1185">Reference proteome</keyword>
<evidence type="ECO:0000256" key="6">
    <source>
        <dbReference type="ARBA" id="ARBA00022794"/>
    </source>
</evidence>
<evidence type="ECO:0000256" key="7">
    <source>
        <dbReference type="ARBA" id="ARBA00023054"/>
    </source>
</evidence>
<keyword evidence="11" id="KW-0812">Transmembrane</keyword>
<comment type="subcellular location">
    <subcellularLocation>
        <location evidence="1">Cytoplasm</location>
        <location evidence="1">Cytoskeleton</location>
        <location evidence="1">Microtubule organizing center</location>
        <location evidence="1">Centrosome</location>
        <location evidence="1">Centriole</location>
    </subcellularLocation>
</comment>
<reference evidence="12" key="2">
    <citation type="submission" date="2025-09" db="UniProtKB">
        <authorList>
            <consortium name="Ensembl"/>
        </authorList>
    </citation>
    <scope>IDENTIFICATION</scope>
</reference>
<evidence type="ECO:0000256" key="9">
    <source>
        <dbReference type="SAM" id="Coils"/>
    </source>
</evidence>
<feature type="transmembrane region" description="Helical" evidence="11">
    <location>
        <begin position="419"/>
        <end position="440"/>
    </location>
</feature>
<organism evidence="12 13">
    <name type="scientific">Cyanistes caeruleus</name>
    <name type="common">Eurasian blue tit</name>
    <name type="synonym">Parus caeruleus</name>
    <dbReference type="NCBI Taxonomy" id="156563"/>
    <lineage>
        <taxon>Eukaryota</taxon>
        <taxon>Metazoa</taxon>
        <taxon>Chordata</taxon>
        <taxon>Craniata</taxon>
        <taxon>Vertebrata</taxon>
        <taxon>Euteleostomi</taxon>
        <taxon>Archelosauria</taxon>
        <taxon>Archosauria</taxon>
        <taxon>Dinosauria</taxon>
        <taxon>Saurischia</taxon>
        <taxon>Theropoda</taxon>
        <taxon>Coelurosauria</taxon>
        <taxon>Aves</taxon>
        <taxon>Neognathae</taxon>
        <taxon>Neoaves</taxon>
        <taxon>Telluraves</taxon>
        <taxon>Australaves</taxon>
        <taxon>Passeriformes</taxon>
        <taxon>Paridae</taxon>
        <taxon>Cyanistes</taxon>
    </lineage>
</organism>
<keyword evidence="11" id="KW-0472">Membrane</keyword>
<evidence type="ECO:0000256" key="3">
    <source>
        <dbReference type="ARBA" id="ARBA00021406"/>
    </source>
</evidence>
<dbReference type="Ensembl" id="ENSCCET00000028479.1">
    <property type="protein sequence ID" value="ENSCCEP00000018630.1"/>
    <property type="gene ID" value="ENSCCEG00000017051.1"/>
</dbReference>
<dbReference type="GO" id="GO:0005654">
    <property type="term" value="C:nucleoplasm"/>
    <property type="evidence" value="ECO:0007669"/>
    <property type="project" value="TreeGrafter"/>
</dbReference>
<evidence type="ECO:0000256" key="11">
    <source>
        <dbReference type="SAM" id="Phobius"/>
    </source>
</evidence>
<evidence type="ECO:0000256" key="10">
    <source>
        <dbReference type="SAM" id="MobiDB-lite"/>
    </source>
</evidence>
<evidence type="ECO:0000313" key="13">
    <source>
        <dbReference type="Proteomes" id="UP000694410"/>
    </source>
</evidence>
<dbReference type="AlphaFoldDB" id="A0A8C0ZGA8"/>
<reference evidence="12" key="1">
    <citation type="submission" date="2025-08" db="UniProtKB">
        <authorList>
            <consortium name="Ensembl"/>
        </authorList>
    </citation>
    <scope>IDENTIFICATION</scope>
</reference>
<keyword evidence="4" id="KW-0963">Cytoplasm</keyword>
<gene>
    <name evidence="12" type="primary">CEP162</name>
</gene>
<dbReference type="InterPro" id="IPR038774">
    <property type="entry name" value="CEP162-like"/>
</dbReference>
<dbReference type="PANTHER" id="PTHR34031">
    <property type="entry name" value="CENTROSOMAL PROTEIN OF 162 KDA"/>
    <property type="match status" value="1"/>
</dbReference>
<keyword evidence="11" id="KW-1133">Transmembrane helix</keyword>
<evidence type="ECO:0000256" key="8">
    <source>
        <dbReference type="ARBA" id="ARBA00023212"/>
    </source>
</evidence>
<feature type="region of interest" description="Disordered" evidence="10">
    <location>
        <begin position="911"/>
        <end position="935"/>
    </location>
</feature>
<keyword evidence="5" id="KW-0493">Microtubule</keyword>